<proteinExistence type="predicted"/>
<organism evidence="1 2">
    <name type="scientific">Methylobacterium gnaphalii</name>
    <dbReference type="NCBI Taxonomy" id="1010610"/>
    <lineage>
        <taxon>Bacteria</taxon>
        <taxon>Pseudomonadati</taxon>
        <taxon>Pseudomonadota</taxon>
        <taxon>Alphaproteobacteria</taxon>
        <taxon>Hyphomicrobiales</taxon>
        <taxon>Methylobacteriaceae</taxon>
        <taxon>Methylobacterium</taxon>
    </lineage>
</organism>
<name>A0A512JIS3_9HYPH</name>
<keyword evidence="2" id="KW-1185">Reference proteome</keyword>
<accession>A0A512JIS3</accession>
<dbReference type="Proteomes" id="UP000321750">
    <property type="component" value="Unassembled WGS sequence"/>
</dbReference>
<sequence length="172" mass="20198">MTDKQERIKALEARLNLVRGRLIGSYSFVEFILGDLYVRAQRMPAYSSVRDRFPVKLRDRIIGIEQILDIRGPLDPYAEKLRELIGGIAAYADLRHFLAHGHGVIRHASDRHNVELRLYRPQPDKTWKIELHTTTIDELEKVYARLNPYAHEVWAYFKEIYLNLNIDQVQDT</sequence>
<evidence type="ECO:0000313" key="1">
    <source>
        <dbReference type="EMBL" id="GEP09823.1"/>
    </source>
</evidence>
<gene>
    <name evidence="1" type="ORF">MGN01_16680</name>
</gene>
<dbReference type="EMBL" id="BJZV01000007">
    <property type="protein sequence ID" value="GEP09823.1"/>
    <property type="molecule type" value="Genomic_DNA"/>
</dbReference>
<reference evidence="1 2" key="1">
    <citation type="submission" date="2019-07" db="EMBL/GenBank/DDBJ databases">
        <title>Whole genome shotgun sequence of Methylobacterium gnaphalii NBRC 107716.</title>
        <authorList>
            <person name="Hosoyama A."/>
            <person name="Uohara A."/>
            <person name="Ohji S."/>
            <person name="Ichikawa N."/>
        </authorList>
    </citation>
    <scope>NUCLEOTIDE SEQUENCE [LARGE SCALE GENOMIC DNA]</scope>
    <source>
        <strain evidence="1 2">NBRC 107716</strain>
    </source>
</reference>
<dbReference type="OrthoDB" id="8255856at2"/>
<evidence type="ECO:0000313" key="2">
    <source>
        <dbReference type="Proteomes" id="UP000321750"/>
    </source>
</evidence>
<comment type="caution">
    <text evidence="1">The sequence shown here is derived from an EMBL/GenBank/DDBJ whole genome shotgun (WGS) entry which is preliminary data.</text>
</comment>
<dbReference type="RefSeq" id="WP_147046125.1">
    <property type="nucleotide sequence ID" value="NZ_BJZV01000007.1"/>
</dbReference>
<protein>
    <submittedName>
        <fullName evidence="1">Uncharacterized protein</fullName>
    </submittedName>
</protein>
<dbReference type="AlphaFoldDB" id="A0A512JIS3"/>